<dbReference type="EMBL" id="AMQN01006069">
    <property type="status" value="NOT_ANNOTATED_CDS"/>
    <property type="molecule type" value="Genomic_DNA"/>
</dbReference>
<proteinExistence type="predicted"/>
<evidence type="ECO:0000313" key="3">
    <source>
        <dbReference type="EnsemblMetazoa" id="CapteP167948"/>
    </source>
</evidence>
<dbReference type="PANTHER" id="PTHR21580:SF28">
    <property type="entry name" value="BOREALIN N-TERMINAL DOMAIN-CONTAINING PROTEIN-RELATED"/>
    <property type="match status" value="1"/>
</dbReference>
<feature type="region of interest" description="Disordered" evidence="1">
    <location>
        <begin position="102"/>
        <end position="141"/>
    </location>
</feature>
<evidence type="ECO:0000313" key="4">
    <source>
        <dbReference type="Proteomes" id="UP000014760"/>
    </source>
</evidence>
<feature type="region of interest" description="Disordered" evidence="1">
    <location>
        <begin position="173"/>
        <end position="230"/>
    </location>
</feature>
<dbReference type="AlphaFoldDB" id="R7V222"/>
<evidence type="ECO:0000313" key="2">
    <source>
        <dbReference type="EMBL" id="ELU10376.1"/>
    </source>
</evidence>
<dbReference type="OrthoDB" id="429991at2759"/>
<evidence type="ECO:0000256" key="1">
    <source>
        <dbReference type="SAM" id="MobiDB-lite"/>
    </source>
</evidence>
<keyword evidence="4" id="KW-1185">Reference proteome</keyword>
<dbReference type="EMBL" id="AMQN01006070">
    <property type="status" value="NOT_ANNOTATED_CDS"/>
    <property type="molecule type" value="Genomic_DNA"/>
</dbReference>
<evidence type="ECO:0008006" key="5">
    <source>
        <dbReference type="Google" id="ProtNLM"/>
    </source>
</evidence>
<dbReference type="EnsemblMetazoa" id="CapteT167948">
    <property type="protein sequence ID" value="CapteP167948"/>
    <property type="gene ID" value="CapteG167948"/>
</dbReference>
<dbReference type="Pfam" id="PF07004">
    <property type="entry name" value="SHIPPO-rpt"/>
    <property type="match status" value="4"/>
</dbReference>
<dbReference type="GO" id="GO:0005856">
    <property type="term" value="C:cytoskeleton"/>
    <property type="evidence" value="ECO:0007669"/>
    <property type="project" value="TreeGrafter"/>
</dbReference>
<dbReference type="EMBL" id="AMQN01006071">
    <property type="status" value="NOT_ANNOTATED_CDS"/>
    <property type="molecule type" value="Genomic_DNA"/>
</dbReference>
<dbReference type="OMA" id="RAPKYSM"/>
<accession>R7V222</accession>
<dbReference type="InterPro" id="IPR010736">
    <property type="entry name" value="SHIPPO-rpt"/>
</dbReference>
<reference evidence="2 4" key="2">
    <citation type="journal article" date="2013" name="Nature">
        <title>Insights into bilaterian evolution from three spiralian genomes.</title>
        <authorList>
            <person name="Simakov O."/>
            <person name="Marletaz F."/>
            <person name="Cho S.J."/>
            <person name="Edsinger-Gonzales E."/>
            <person name="Havlak P."/>
            <person name="Hellsten U."/>
            <person name="Kuo D.H."/>
            <person name="Larsson T."/>
            <person name="Lv J."/>
            <person name="Arendt D."/>
            <person name="Savage R."/>
            <person name="Osoegawa K."/>
            <person name="de Jong P."/>
            <person name="Grimwood J."/>
            <person name="Chapman J.A."/>
            <person name="Shapiro H."/>
            <person name="Aerts A."/>
            <person name="Otillar R.P."/>
            <person name="Terry A.Y."/>
            <person name="Boore J.L."/>
            <person name="Grigoriev I.V."/>
            <person name="Lindberg D.R."/>
            <person name="Seaver E.C."/>
            <person name="Weisblat D.A."/>
            <person name="Putnam N.H."/>
            <person name="Rokhsar D.S."/>
        </authorList>
    </citation>
    <scope>NUCLEOTIDE SEQUENCE</scope>
    <source>
        <strain evidence="2 4">I ESC-2004</strain>
    </source>
</reference>
<gene>
    <name evidence="2" type="ORF">CAPTEDRAFT_167948</name>
</gene>
<sequence length="254" mass="27522">MVYQYTLPRGPVMASYKGPGPCYALPNLTGQVGHDSRSTHSKAPGYYLGLRIQDNKRSCSPGPIYLPQHKIYKDGKDGTPHISLADRRPMTAGLVVPGPGAYSPERNHGSSSYQRAPSYSFRKRTALARRDKTPGPNAYTLDRMIGSTVRSGKKSAPGYSMVGRSQIGSFCQDLSKTPGPGTYGTPSPNVYRPKSAGYSLTGRNVPPGDNTKKPGPGAHAPERNINATKRKMPQFSFGIRHSEYEAPLIIDPVT</sequence>
<reference evidence="3" key="3">
    <citation type="submission" date="2015-06" db="UniProtKB">
        <authorList>
            <consortium name="EnsemblMetazoa"/>
        </authorList>
    </citation>
    <scope>IDENTIFICATION</scope>
</reference>
<reference evidence="4" key="1">
    <citation type="submission" date="2012-12" db="EMBL/GenBank/DDBJ databases">
        <authorList>
            <person name="Hellsten U."/>
            <person name="Grimwood J."/>
            <person name="Chapman J.A."/>
            <person name="Shapiro H."/>
            <person name="Aerts A."/>
            <person name="Otillar R.P."/>
            <person name="Terry A.Y."/>
            <person name="Boore J.L."/>
            <person name="Simakov O."/>
            <person name="Marletaz F."/>
            <person name="Cho S.-J."/>
            <person name="Edsinger-Gonzales E."/>
            <person name="Havlak P."/>
            <person name="Kuo D.-H."/>
            <person name="Larsson T."/>
            <person name="Lv J."/>
            <person name="Arendt D."/>
            <person name="Savage R."/>
            <person name="Osoegawa K."/>
            <person name="de Jong P."/>
            <person name="Lindberg D.R."/>
            <person name="Seaver E.C."/>
            <person name="Weisblat D.A."/>
            <person name="Putnam N.H."/>
            <person name="Grigoriev I.V."/>
            <person name="Rokhsar D.S."/>
        </authorList>
    </citation>
    <scope>NUCLEOTIDE SEQUENCE</scope>
    <source>
        <strain evidence="4">I ESC-2004</strain>
    </source>
</reference>
<feature type="compositionally biased region" description="Low complexity" evidence="1">
    <location>
        <begin position="177"/>
        <end position="186"/>
    </location>
</feature>
<dbReference type="InterPro" id="IPR051291">
    <property type="entry name" value="CIMAP"/>
</dbReference>
<name>R7V222_CAPTE</name>
<organism evidence="2">
    <name type="scientific">Capitella teleta</name>
    <name type="common">Polychaete worm</name>
    <dbReference type="NCBI Taxonomy" id="283909"/>
    <lineage>
        <taxon>Eukaryota</taxon>
        <taxon>Metazoa</taxon>
        <taxon>Spiralia</taxon>
        <taxon>Lophotrochozoa</taxon>
        <taxon>Annelida</taxon>
        <taxon>Polychaeta</taxon>
        <taxon>Sedentaria</taxon>
        <taxon>Scolecida</taxon>
        <taxon>Capitellidae</taxon>
        <taxon>Capitella</taxon>
    </lineage>
</organism>
<dbReference type="Proteomes" id="UP000014760">
    <property type="component" value="Unassembled WGS sequence"/>
</dbReference>
<dbReference type="PANTHER" id="PTHR21580">
    <property type="entry name" value="SHIPPO-1-RELATED"/>
    <property type="match status" value="1"/>
</dbReference>
<dbReference type="HOGENOM" id="CLU_088282_1_0_1"/>
<protein>
    <recommendedName>
        <fullName evidence="5">Outer dense fiber protein 3</fullName>
    </recommendedName>
</protein>
<dbReference type="EMBL" id="KB297541">
    <property type="protein sequence ID" value="ELU10376.1"/>
    <property type="molecule type" value="Genomic_DNA"/>
</dbReference>